<evidence type="ECO:0000313" key="3">
    <source>
        <dbReference type="Proteomes" id="UP001056384"/>
    </source>
</evidence>
<dbReference type="Proteomes" id="UP001056384">
    <property type="component" value="Chromosome 4"/>
</dbReference>
<dbReference type="EMBL" id="CP099421">
    <property type="protein sequence ID" value="USW52034.1"/>
    <property type="molecule type" value="Genomic_DNA"/>
</dbReference>
<dbReference type="OrthoDB" id="3641562at2759"/>
<feature type="signal peptide" evidence="1">
    <location>
        <begin position="1"/>
        <end position="20"/>
    </location>
</feature>
<accession>A0A9Q9EJB4</accession>
<organism evidence="2 3">
    <name type="scientific">Septoria linicola</name>
    <dbReference type="NCBI Taxonomy" id="215465"/>
    <lineage>
        <taxon>Eukaryota</taxon>
        <taxon>Fungi</taxon>
        <taxon>Dikarya</taxon>
        <taxon>Ascomycota</taxon>
        <taxon>Pezizomycotina</taxon>
        <taxon>Dothideomycetes</taxon>
        <taxon>Dothideomycetidae</taxon>
        <taxon>Mycosphaerellales</taxon>
        <taxon>Mycosphaerellaceae</taxon>
        <taxon>Septoria</taxon>
    </lineage>
</organism>
<gene>
    <name evidence="2" type="ORF">Slin15195_G053530</name>
</gene>
<evidence type="ECO:0000256" key="1">
    <source>
        <dbReference type="SAM" id="SignalP"/>
    </source>
</evidence>
<feature type="chain" id="PRO_5040437423" evidence="1">
    <location>
        <begin position="21"/>
        <end position="170"/>
    </location>
</feature>
<dbReference type="AlphaFoldDB" id="A0A9Q9EJB4"/>
<keyword evidence="1" id="KW-0732">Signal</keyword>
<name>A0A9Q9EJB4_9PEZI</name>
<protein>
    <submittedName>
        <fullName evidence="2">Uncharacterized protein</fullName>
    </submittedName>
</protein>
<sequence length="170" mass="19104">MFSLNSIITTLALGLATATAEPVADPANQLLQTRQSRNGNNNWRINNPYIGCSQNFCSYEFDIEGDETYDLPGFSAHCYRQVGLRDSSYNLCDIRNVYNNQNPGKNLNGIYASVSLDPSNRQNSQFYVAAQISYPRQNGRSETWYGGQTGSYETFSEYLYNGFTVIPQRG</sequence>
<proteinExistence type="predicted"/>
<keyword evidence="3" id="KW-1185">Reference proteome</keyword>
<reference evidence="2" key="1">
    <citation type="submission" date="2022-06" db="EMBL/GenBank/DDBJ databases">
        <title>Complete genome sequences of two strains of the flax pathogen Septoria linicola.</title>
        <authorList>
            <person name="Lapalu N."/>
            <person name="Simon A."/>
            <person name="Demenou B."/>
            <person name="Paumier D."/>
            <person name="Guillot M.-P."/>
            <person name="Gout L."/>
            <person name="Valade R."/>
        </authorList>
    </citation>
    <scope>NUCLEOTIDE SEQUENCE</scope>
    <source>
        <strain evidence="2">SE15195</strain>
    </source>
</reference>
<evidence type="ECO:0000313" key="2">
    <source>
        <dbReference type="EMBL" id="USW52034.1"/>
    </source>
</evidence>